<evidence type="ECO:0000256" key="5">
    <source>
        <dbReference type="ARBA" id="ARBA00022475"/>
    </source>
</evidence>
<dbReference type="GO" id="GO:0005886">
    <property type="term" value="C:plasma membrane"/>
    <property type="evidence" value="ECO:0007669"/>
    <property type="project" value="UniProtKB-SubCell"/>
</dbReference>
<name>A0A7S3PXN4_9STRA</name>
<dbReference type="AlphaFoldDB" id="A0A7S3PXN4"/>
<evidence type="ECO:0000256" key="4">
    <source>
        <dbReference type="ARBA" id="ARBA00022448"/>
    </source>
</evidence>
<protein>
    <recommendedName>
        <fullName evidence="3">Molybdate-anion transporter</fullName>
    </recommendedName>
    <alternativeName>
        <fullName evidence="10">Major facilitator superfamily domain-containing protein 5</fullName>
    </alternativeName>
    <alternativeName>
        <fullName evidence="11">Molybdate transporter 2 homolog</fullName>
    </alternativeName>
</protein>
<dbReference type="InterPro" id="IPR036259">
    <property type="entry name" value="MFS_trans_sf"/>
</dbReference>
<feature type="transmembrane region" description="Helical" evidence="13">
    <location>
        <begin position="208"/>
        <end position="228"/>
    </location>
</feature>
<evidence type="ECO:0000256" key="1">
    <source>
        <dbReference type="ARBA" id="ARBA00003019"/>
    </source>
</evidence>
<feature type="region of interest" description="Disordered" evidence="12">
    <location>
        <begin position="95"/>
        <end position="134"/>
    </location>
</feature>
<dbReference type="PANTHER" id="PTHR23516:SF1">
    <property type="entry name" value="MOLYBDATE-ANION TRANSPORTER"/>
    <property type="match status" value="1"/>
</dbReference>
<keyword evidence="5" id="KW-1003">Cell membrane</keyword>
<organism evidence="14">
    <name type="scientific">Chaetoceros debilis</name>
    <dbReference type="NCBI Taxonomy" id="122233"/>
    <lineage>
        <taxon>Eukaryota</taxon>
        <taxon>Sar</taxon>
        <taxon>Stramenopiles</taxon>
        <taxon>Ochrophyta</taxon>
        <taxon>Bacillariophyta</taxon>
        <taxon>Coscinodiscophyceae</taxon>
        <taxon>Chaetocerotophycidae</taxon>
        <taxon>Chaetocerotales</taxon>
        <taxon>Chaetocerotaceae</taxon>
        <taxon>Chaetoceros</taxon>
    </lineage>
</organism>
<feature type="transmembrane region" description="Helical" evidence="13">
    <location>
        <begin position="478"/>
        <end position="501"/>
    </location>
</feature>
<feature type="compositionally biased region" description="Low complexity" evidence="12">
    <location>
        <begin position="120"/>
        <end position="129"/>
    </location>
</feature>
<dbReference type="Gene3D" id="1.20.1250.20">
    <property type="entry name" value="MFS general substrate transporter like domains"/>
    <property type="match status" value="1"/>
</dbReference>
<evidence type="ECO:0000256" key="2">
    <source>
        <dbReference type="ARBA" id="ARBA00004651"/>
    </source>
</evidence>
<dbReference type="PANTHER" id="PTHR23516">
    <property type="entry name" value="SAM (S-ADENOSYL METHIONINE) TRANSPORTER"/>
    <property type="match status" value="1"/>
</dbReference>
<evidence type="ECO:0000256" key="6">
    <source>
        <dbReference type="ARBA" id="ARBA00022692"/>
    </source>
</evidence>
<comment type="function">
    <text evidence="1">Mediates high-affinity intracellular uptake of the rare oligo-element molybdenum.</text>
</comment>
<evidence type="ECO:0000256" key="12">
    <source>
        <dbReference type="SAM" id="MobiDB-lite"/>
    </source>
</evidence>
<dbReference type="EMBL" id="HBIO01005013">
    <property type="protein sequence ID" value="CAE0458656.1"/>
    <property type="molecule type" value="Transcribed_RNA"/>
</dbReference>
<dbReference type="Pfam" id="PF05631">
    <property type="entry name" value="MFS_5"/>
    <property type="match status" value="1"/>
</dbReference>
<feature type="region of interest" description="Disordered" evidence="12">
    <location>
        <begin position="37"/>
        <end position="59"/>
    </location>
</feature>
<comment type="subcellular location">
    <subcellularLocation>
        <location evidence="2">Cell membrane</location>
        <topology evidence="2">Multi-pass membrane protein</topology>
    </subcellularLocation>
</comment>
<feature type="transmembrane region" description="Helical" evidence="13">
    <location>
        <begin position="333"/>
        <end position="351"/>
    </location>
</feature>
<reference evidence="14" key="1">
    <citation type="submission" date="2021-01" db="EMBL/GenBank/DDBJ databases">
        <authorList>
            <person name="Corre E."/>
            <person name="Pelletier E."/>
            <person name="Niang G."/>
            <person name="Scheremetjew M."/>
            <person name="Finn R."/>
            <person name="Kale V."/>
            <person name="Holt S."/>
            <person name="Cochrane G."/>
            <person name="Meng A."/>
            <person name="Brown T."/>
            <person name="Cohen L."/>
        </authorList>
    </citation>
    <scope>NUCLEOTIDE SEQUENCE</scope>
    <source>
        <strain evidence="14">MM31A-1</strain>
    </source>
</reference>
<accession>A0A7S3PXN4</accession>
<gene>
    <name evidence="14" type="ORF">CDEB00056_LOCUS3497</name>
</gene>
<feature type="transmembrane region" description="Helical" evidence="13">
    <location>
        <begin position="548"/>
        <end position="567"/>
    </location>
</feature>
<feature type="transmembrane region" description="Helical" evidence="13">
    <location>
        <begin position="180"/>
        <end position="202"/>
    </location>
</feature>
<evidence type="ECO:0000256" key="7">
    <source>
        <dbReference type="ARBA" id="ARBA00022989"/>
    </source>
</evidence>
<proteinExistence type="predicted"/>
<keyword evidence="8" id="KW-0406">Ion transport</keyword>
<evidence type="ECO:0000256" key="13">
    <source>
        <dbReference type="SAM" id="Phobius"/>
    </source>
</evidence>
<evidence type="ECO:0000313" key="14">
    <source>
        <dbReference type="EMBL" id="CAE0458656.1"/>
    </source>
</evidence>
<evidence type="ECO:0000256" key="10">
    <source>
        <dbReference type="ARBA" id="ARBA00030646"/>
    </source>
</evidence>
<keyword evidence="7 13" id="KW-1133">Transmembrane helix</keyword>
<keyword evidence="4" id="KW-0813">Transport</keyword>
<feature type="transmembrane region" description="Helical" evidence="13">
    <location>
        <begin position="385"/>
        <end position="407"/>
    </location>
</feature>
<keyword evidence="6 13" id="KW-0812">Transmembrane</keyword>
<feature type="transmembrane region" description="Helical" evidence="13">
    <location>
        <begin position="507"/>
        <end position="527"/>
    </location>
</feature>
<feature type="transmembrane region" description="Helical" evidence="13">
    <location>
        <begin position="427"/>
        <end position="446"/>
    </location>
</feature>
<dbReference type="GO" id="GO:0015098">
    <property type="term" value="F:molybdate ion transmembrane transporter activity"/>
    <property type="evidence" value="ECO:0007669"/>
    <property type="project" value="InterPro"/>
</dbReference>
<evidence type="ECO:0000256" key="8">
    <source>
        <dbReference type="ARBA" id="ARBA00023065"/>
    </source>
</evidence>
<dbReference type="GO" id="GO:0006811">
    <property type="term" value="P:monoatomic ion transport"/>
    <property type="evidence" value="ECO:0007669"/>
    <property type="project" value="UniProtKB-KW"/>
</dbReference>
<keyword evidence="9 13" id="KW-0472">Membrane</keyword>
<evidence type="ECO:0000256" key="3">
    <source>
        <dbReference type="ARBA" id="ARBA00021242"/>
    </source>
</evidence>
<evidence type="ECO:0000256" key="11">
    <source>
        <dbReference type="ARBA" id="ARBA00032555"/>
    </source>
</evidence>
<feature type="compositionally biased region" description="Polar residues" evidence="12">
    <location>
        <begin position="37"/>
        <end position="49"/>
    </location>
</feature>
<feature type="compositionally biased region" description="Polar residues" evidence="12">
    <location>
        <begin position="101"/>
        <end position="110"/>
    </location>
</feature>
<dbReference type="SUPFAM" id="SSF103473">
    <property type="entry name" value="MFS general substrate transporter"/>
    <property type="match status" value="1"/>
</dbReference>
<dbReference type="InterPro" id="IPR008509">
    <property type="entry name" value="MOT2/MFSD5"/>
</dbReference>
<evidence type="ECO:0000256" key="9">
    <source>
        <dbReference type="ARBA" id="ARBA00023136"/>
    </source>
</evidence>
<sequence>MSSCKDMRLVSGSIPSIRPVDESEDNRFLDDCTMVETSYENSSSGTNSDANEKSALPSNFSEPMTSDCLFNNANANQTHLVPGVIVLTPRRKDLAERRSMSESASLSEGQTESETESETSSDTSTTSSTNQLPLTDSAVDDALRAEPSAPAPETKVDPSYLTSFCDKTNLSHFNRFRIQYLIVHTAIMLADGLQGTHLYVLYEGYGYSVSSLYSLGFVAGALSSPFIGPMVDKIGRKKAAMLYCVLEMMINYLELFPIFAGLITSRIIGGITTNLLFSVFESWLVSEHRQRGFEEAKLEIILRDSTIVSNSAAIVSGYLAHTLASSLGPVGPFQGAVVLTFAALLLVGTCWNENFGSSCSKLTTWQGNMVGAYNTIVNDSKILRIGLIQGLTEGSLQTFVFLWSPALRAFAQSAPKDALGIDSDGEPAYGLLFGAFMACGVVGGFAEPMARKAITRITRFGSRNSDIDVSEHGALKPVAVDFLCTLCYLTCACLLMVPYMMNKDSPYSFSICVGAFFMYELMIGLYMPCEGVIRSIYMPNESICSLMTMLRVIVNVAVAVGVFSTNYVAFTTAFATLSVMMVTAAIIQISLVPKQELIEQLEGLTPFSFSSRKNKMS</sequence>